<organism evidence="3 4">
    <name type="scientific">Ambispora leptoticha</name>
    <dbReference type="NCBI Taxonomy" id="144679"/>
    <lineage>
        <taxon>Eukaryota</taxon>
        <taxon>Fungi</taxon>
        <taxon>Fungi incertae sedis</taxon>
        <taxon>Mucoromycota</taxon>
        <taxon>Glomeromycotina</taxon>
        <taxon>Glomeromycetes</taxon>
        <taxon>Archaeosporales</taxon>
        <taxon>Ambisporaceae</taxon>
        <taxon>Ambispora</taxon>
    </lineage>
</organism>
<reference evidence="3" key="1">
    <citation type="submission" date="2021-06" db="EMBL/GenBank/DDBJ databases">
        <authorList>
            <person name="Kallberg Y."/>
            <person name="Tangrot J."/>
            <person name="Rosling A."/>
        </authorList>
    </citation>
    <scope>NUCLEOTIDE SEQUENCE</scope>
    <source>
        <strain evidence="3">FL130A</strain>
    </source>
</reference>
<dbReference type="PROSITE" id="PS50090">
    <property type="entry name" value="MYB_LIKE"/>
    <property type="match status" value="2"/>
</dbReference>
<dbReference type="GO" id="GO:0000981">
    <property type="term" value="F:DNA-binding transcription factor activity, RNA polymerase II-specific"/>
    <property type="evidence" value="ECO:0007669"/>
    <property type="project" value="TreeGrafter"/>
</dbReference>
<dbReference type="InterPro" id="IPR009057">
    <property type="entry name" value="Homeodomain-like_sf"/>
</dbReference>
<dbReference type="AlphaFoldDB" id="A0A9N9B5U5"/>
<evidence type="ECO:0000313" key="4">
    <source>
        <dbReference type="Proteomes" id="UP000789508"/>
    </source>
</evidence>
<evidence type="ECO:0000313" key="3">
    <source>
        <dbReference type="EMBL" id="CAG8556230.1"/>
    </source>
</evidence>
<sequence>MKNENHNSNTTKKPEYIVGPWSEEEDKRLQELFSIYDKQWHLISLALKETRSYKQIRERWVNHLDPKLNKDPLSDEEKQMILRLYDAMGPKWALIAKTLPARGRTPLMIRNFWYSEQRTESTRIQAKMSIEAILNNDPQPNKNLVIRNKRRRTNSMTR</sequence>
<dbReference type="InterPro" id="IPR050560">
    <property type="entry name" value="MYB_TF"/>
</dbReference>
<dbReference type="InterPro" id="IPR017930">
    <property type="entry name" value="Myb_dom"/>
</dbReference>
<feature type="domain" description="Myb-like" evidence="1">
    <location>
        <begin position="13"/>
        <end position="64"/>
    </location>
</feature>
<accession>A0A9N9B5U5</accession>
<feature type="domain" description="Myb-like" evidence="1">
    <location>
        <begin position="65"/>
        <end position="117"/>
    </location>
</feature>
<dbReference type="SUPFAM" id="SSF46689">
    <property type="entry name" value="Homeodomain-like"/>
    <property type="match status" value="1"/>
</dbReference>
<dbReference type="OrthoDB" id="2143914at2759"/>
<gene>
    <name evidence="3" type="ORF">ALEPTO_LOCUS6123</name>
</gene>
<proteinExistence type="predicted"/>
<dbReference type="GO" id="GO:0005634">
    <property type="term" value="C:nucleus"/>
    <property type="evidence" value="ECO:0007669"/>
    <property type="project" value="TreeGrafter"/>
</dbReference>
<evidence type="ECO:0000259" key="1">
    <source>
        <dbReference type="PROSITE" id="PS50090"/>
    </source>
</evidence>
<dbReference type="InterPro" id="IPR001005">
    <property type="entry name" value="SANT/Myb"/>
</dbReference>
<dbReference type="PROSITE" id="PS51294">
    <property type="entry name" value="HTH_MYB"/>
    <property type="match status" value="2"/>
</dbReference>
<dbReference type="EMBL" id="CAJVPS010001972">
    <property type="protein sequence ID" value="CAG8556230.1"/>
    <property type="molecule type" value="Genomic_DNA"/>
</dbReference>
<dbReference type="Proteomes" id="UP000789508">
    <property type="component" value="Unassembled WGS sequence"/>
</dbReference>
<comment type="caution">
    <text evidence="3">The sequence shown here is derived from an EMBL/GenBank/DDBJ whole genome shotgun (WGS) entry which is preliminary data.</text>
</comment>
<feature type="domain" description="HTH myb-type" evidence="2">
    <location>
        <begin position="19"/>
        <end position="68"/>
    </location>
</feature>
<keyword evidence="4" id="KW-1185">Reference proteome</keyword>
<dbReference type="GO" id="GO:0000978">
    <property type="term" value="F:RNA polymerase II cis-regulatory region sequence-specific DNA binding"/>
    <property type="evidence" value="ECO:0007669"/>
    <property type="project" value="TreeGrafter"/>
</dbReference>
<name>A0A9N9B5U5_9GLOM</name>
<dbReference type="CDD" id="cd00167">
    <property type="entry name" value="SANT"/>
    <property type="match status" value="2"/>
</dbReference>
<dbReference type="Pfam" id="PF13921">
    <property type="entry name" value="Myb_DNA-bind_6"/>
    <property type="match status" value="1"/>
</dbReference>
<dbReference type="PANTHER" id="PTHR45614">
    <property type="entry name" value="MYB PROTEIN-RELATED"/>
    <property type="match status" value="1"/>
</dbReference>
<feature type="domain" description="HTH myb-type" evidence="2">
    <location>
        <begin position="69"/>
        <end position="121"/>
    </location>
</feature>
<dbReference type="Gene3D" id="1.10.10.60">
    <property type="entry name" value="Homeodomain-like"/>
    <property type="match status" value="2"/>
</dbReference>
<evidence type="ECO:0000259" key="2">
    <source>
        <dbReference type="PROSITE" id="PS51294"/>
    </source>
</evidence>
<dbReference type="SMART" id="SM00717">
    <property type="entry name" value="SANT"/>
    <property type="match status" value="2"/>
</dbReference>
<protein>
    <submittedName>
        <fullName evidence="3">5652_t:CDS:1</fullName>
    </submittedName>
</protein>